<evidence type="ECO:0000313" key="2">
    <source>
        <dbReference type="Proteomes" id="UP000242381"/>
    </source>
</evidence>
<evidence type="ECO:0008006" key="3">
    <source>
        <dbReference type="Google" id="ProtNLM"/>
    </source>
</evidence>
<proteinExistence type="predicted"/>
<dbReference type="AlphaFoldDB" id="A0A1X0S1T0"/>
<dbReference type="Proteomes" id="UP000242381">
    <property type="component" value="Unassembled WGS sequence"/>
</dbReference>
<protein>
    <recommendedName>
        <fullName evidence="3">MULE transposase domain-containing protein</fullName>
    </recommendedName>
</protein>
<dbReference type="EMBL" id="KV921338">
    <property type="protein sequence ID" value="ORE18108.1"/>
    <property type="molecule type" value="Genomic_DNA"/>
</dbReference>
<evidence type="ECO:0000313" key="1">
    <source>
        <dbReference type="EMBL" id="ORE18108.1"/>
    </source>
</evidence>
<dbReference type="VEuPathDB" id="FungiDB:BCV72DRAFT_334370"/>
<organism evidence="1 2">
    <name type="scientific">Rhizopus microsporus</name>
    <dbReference type="NCBI Taxonomy" id="58291"/>
    <lineage>
        <taxon>Eukaryota</taxon>
        <taxon>Fungi</taxon>
        <taxon>Fungi incertae sedis</taxon>
        <taxon>Mucoromycota</taxon>
        <taxon>Mucoromycotina</taxon>
        <taxon>Mucoromycetes</taxon>
        <taxon>Mucorales</taxon>
        <taxon>Mucorineae</taxon>
        <taxon>Rhizopodaceae</taxon>
        <taxon>Rhizopus</taxon>
    </lineage>
</organism>
<dbReference type="VEuPathDB" id="FungiDB:BCV72DRAFT_303054"/>
<accession>A0A1X0S1T0</accession>
<reference evidence="1 2" key="1">
    <citation type="journal article" date="2016" name="Proc. Natl. Acad. Sci. U.S.A.">
        <title>Lipid metabolic changes in an early divergent fungus govern the establishment of a mutualistic symbiosis with endobacteria.</title>
        <authorList>
            <person name="Lastovetsky O.A."/>
            <person name="Gaspar M.L."/>
            <person name="Mondo S.J."/>
            <person name="LaButti K.M."/>
            <person name="Sandor L."/>
            <person name="Grigoriev I.V."/>
            <person name="Henry S.A."/>
            <person name="Pawlowska T.E."/>
        </authorList>
    </citation>
    <scope>NUCLEOTIDE SEQUENCE [LARGE SCALE GENOMIC DNA]</scope>
    <source>
        <strain evidence="1 2">ATCC 11559</strain>
    </source>
</reference>
<sequence length="376" mass="43665">MSLICSRKSHKDFKEYTSNVGCCVYILLPIVQWLIPRYTKEPVERTDEESSSGPNKQFKCHRFGTCRDRVAEGVRVKGDSSGKPRELQKASKKTDCKAKLKATCLKSDPNFVEIVHIDVHNHEIGGAEDLKEKGNQMQRLREGCSKRNCRIAIQKDFRKFTRDFLMLPEDSSSQIVHQDEVYNLYKMVQESFYRKAVDEKESVGLWLEELKGKNYTTFKHSNFENDFTFGFSSPWQKQLLLNSIMIRVDVSTTEHAAITAVYPEAAVQWCLFHVSRTWMGKIRELIKLESLALNNQVHRAIITDLKALMWKKNRVTFLLSLLAFNMKYSMHTSFLSYMERNYLSREKFVHWSAAFQPQIFFKHGDKQTSSKAGIAN</sequence>
<dbReference type="OMA" id="SCHRWET"/>
<gene>
    <name evidence="1" type="ORF">BCV71DRAFT_286015</name>
</gene>
<name>A0A1X0S1T0_RHIZD</name>